<dbReference type="Gene3D" id="3.30.530.20">
    <property type="match status" value="1"/>
</dbReference>
<feature type="region of interest" description="Disordered" evidence="1">
    <location>
        <begin position="462"/>
        <end position="632"/>
    </location>
</feature>
<feature type="compositionally biased region" description="Low complexity" evidence="1">
    <location>
        <begin position="514"/>
        <end position="527"/>
    </location>
</feature>
<gene>
    <name evidence="3" type="ORF">B0T14DRAFT_515240</name>
</gene>
<reference evidence="3" key="1">
    <citation type="submission" date="2023-06" db="EMBL/GenBank/DDBJ databases">
        <title>Genome-scale phylogeny and comparative genomics of the fungal order Sordariales.</title>
        <authorList>
            <consortium name="Lawrence Berkeley National Laboratory"/>
            <person name="Hensen N."/>
            <person name="Bonometti L."/>
            <person name="Westerberg I."/>
            <person name="Brannstrom I.O."/>
            <person name="Guillou S."/>
            <person name="Cros-Aarteil S."/>
            <person name="Calhoun S."/>
            <person name="Haridas S."/>
            <person name="Kuo A."/>
            <person name="Mondo S."/>
            <person name="Pangilinan J."/>
            <person name="Riley R."/>
            <person name="Labutti K."/>
            <person name="Andreopoulos B."/>
            <person name="Lipzen A."/>
            <person name="Chen C."/>
            <person name="Yanf M."/>
            <person name="Daum C."/>
            <person name="Ng V."/>
            <person name="Clum A."/>
            <person name="Steindorff A."/>
            <person name="Ohm R."/>
            <person name="Martin F."/>
            <person name="Silar P."/>
            <person name="Natvig D."/>
            <person name="Lalanne C."/>
            <person name="Gautier V."/>
            <person name="Ament-Velasquez S.L."/>
            <person name="Kruys A."/>
            <person name="Hutchinson M.I."/>
            <person name="Powell A.J."/>
            <person name="Barry K."/>
            <person name="Miller A.N."/>
            <person name="Grigoriev I.V."/>
            <person name="Debuchy R."/>
            <person name="Gladieux P."/>
            <person name="Thoren M.H."/>
            <person name="Johannesson H."/>
        </authorList>
    </citation>
    <scope>NUCLEOTIDE SEQUENCE</scope>
    <source>
        <strain evidence="3">CBS 606.72</strain>
    </source>
</reference>
<evidence type="ECO:0000256" key="1">
    <source>
        <dbReference type="SAM" id="MobiDB-lite"/>
    </source>
</evidence>
<dbReference type="InterPro" id="IPR023393">
    <property type="entry name" value="START-like_dom_sf"/>
</dbReference>
<dbReference type="EMBL" id="JAULSU010000003">
    <property type="protein sequence ID" value="KAK0623078.1"/>
    <property type="molecule type" value="Genomic_DNA"/>
</dbReference>
<dbReference type="SUPFAM" id="SSF55961">
    <property type="entry name" value="Bet v1-like"/>
    <property type="match status" value="1"/>
</dbReference>
<feature type="region of interest" description="Disordered" evidence="1">
    <location>
        <begin position="288"/>
        <end position="327"/>
    </location>
</feature>
<evidence type="ECO:0000313" key="4">
    <source>
        <dbReference type="Proteomes" id="UP001175000"/>
    </source>
</evidence>
<proteinExistence type="predicted"/>
<feature type="domain" description="DUF3074" evidence="2">
    <location>
        <begin position="124"/>
        <end position="369"/>
    </location>
</feature>
<protein>
    <recommendedName>
        <fullName evidence="2">DUF3074 domain-containing protein</fullName>
    </recommendedName>
</protein>
<sequence>MAHHEPFKALGALPWETLISESESDRQTALANLLRSTFSSAQILIDSIPSDTNLLSSNSHNKSTKSPTTTRARSQTDSAVNTNQPNPLSLLLQKEWKQIKTSPRDNPLGIQVHKLSARDGNGSWFSRRSVHRDVPFPKWVLGLRREFAETSVLRSGKADSSSVRGLGAEKRVERVVVEGVGTAEVYLVSVRFPGPTTPRDFVTVVLMPDGDGEGRKGERRFMLVSRPCEHGGCPARQGFIRGTYESVEMVREVREDGVRGVRRTRSSDDLGGETGEGEELRFALARRAVEEGGRHGRTATISGDGGVKTASSSPGPRGESEEGDKDEDVAVEWLMVTRSDPGGSVPRFMVEKGTPGGIINDAGRFLNWVTHKKEEELRAAIDAGTDELDGEDGVISPEEKNEIVAGQDADIKAAVRTATDETDETVTLEVAPPTGFYGMIASALEAAGSLVISRMSSIAGSAAGSLRTDSELDDNSDSESDTSELSFASAEEGSLAQSAVNDVKESPSIPDLASSSRSIQSTVSSGSHSTPVAADQKHDKELQRLQERRRRAHEKMVRMQEKMASKRKENDSGKDKEAQEAALAKLREKHEREMAKHEEKFQRDMVRLQEKRANELRKAEDRRRKAEEREERRNLYAELEKIRAERDVALREMEVLKEYIGALQSQNTMLVARLGREGSSASVGKV</sequence>
<accession>A0AA40C3J9</accession>
<comment type="caution">
    <text evidence="3">The sequence shown here is derived from an EMBL/GenBank/DDBJ whole genome shotgun (WGS) entry which is preliminary data.</text>
</comment>
<name>A0AA40C3J9_9PEZI</name>
<keyword evidence="4" id="KW-1185">Reference proteome</keyword>
<dbReference type="AlphaFoldDB" id="A0AA40C3J9"/>
<feature type="region of interest" description="Disordered" evidence="1">
    <location>
        <begin position="54"/>
        <end position="86"/>
    </location>
</feature>
<feature type="compositionally biased region" description="Basic and acidic residues" evidence="1">
    <location>
        <begin position="554"/>
        <end position="632"/>
    </location>
</feature>
<dbReference type="PANTHER" id="PTHR40370">
    <property type="entry name" value="EXPRESSED PROTEIN"/>
    <property type="match status" value="1"/>
</dbReference>
<dbReference type="InterPro" id="IPR024500">
    <property type="entry name" value="DUF3074"/>
</dbReference>
<organism evidence="3 4">
    <name type="scientific">Immersiella caudata</name>
    <dbReference type="NCBI Taxonomy" id="314043"/>
    <lineage>
        <taxon>Eukaryota</taxon>
        <taxon>Fungi</taxon>
        <taxon>Dikarya</taxon>
        <taxon>Ascomycota</taxon>
        <taxon>Pezizomycotina</taxon>
        <taxon>Sordariomycetes</taxon>
        <taxon>Sordariomycetidae</taxon>
        <taxon>Sordariales</taxon>
        <taxon>Lasiosphaeriaceae</taxon>
        <taxon>Immersiella</taxon>
    </lineage>
</organism>
<evidence type="ECO:0000313" key="3">
    <source>
        <dbReference type="EMBL" id="KAK0623078.1"/>
    </source>
</evidence>
<evidence type="ECO:0000259" key="2">
    <source>
        <dbReference type="Pfam" id="PF11274"/>
    </source>
</evidence>
<dbReference type="Proteomes" id="UP001175000">
    <property type="component" value="Unassembled WGS sequence"/>
</dbReference>
<feature type="compositionally biased region" description="Basic and acidic residues" evidence="1">
    <location>
        <begin position="535"/>
        <end position="546"/>
    </location>
</feature>
<dbReference type="Pfam" id="PF11274">
    <property type="entry name" value="DUF3074"/>
    <property type="match status" value="1"/>
</dbReference>
<dbReference type="PANTHER" id="PTHR40370:SF1">
    <property type="entry name" value="DUF3074 DOMAIN-CONTAINING PROTEIN"/>
    <property type="match status" value="1"/>
</dbReference>
<feature type="compositionally biased region" description="Acidic residues" evidence="1">
    <location>
        <begin position="471"/>
        <end position="482"/>
    </location>
</feature>